<dbReference type="PANTHER" id="PTHR33179">
    <property type="entry name" value="VQ MOTIF-CONTAINING PROTEIN"/>
    <property type="match status" value="1"/>
</dbReference>
<gene>
    <name evidence="3" type="ORF">AG4045_030413</name>
</gene>
<dbReference type="Proteomes" id="UP000593563">
    <property type="component" value="Unassembled WGS sequence"/>
</dbReference>
<feature type="compositionally biased region" description="Polar residues" evidence="1">
    <location>
        <begin position="212"/>
        <end position="221"/>
    </location>
</feature>
<dbReference type="InterPro" id="IPR008889">
    <property type="entry name" value="VQ"/>
</dbReference>
<feature type="region of interest" description="Disordered" evidence="1">
    <location>
        <begin position="181"/>
        <end position="221"/>
    </location>
</feature>
<evidence type="ECO:0000259" key="2">
    <source>
        <dbReference type="Pfam" id="PF05678"/>
    </source>
</evidence>
<feature type="region of interest" description="Disordered" evidence="1">
    <location>
        <begin position="42"/>
        <end position="71"/>
    </location>
</feature>
<organism evidence="3 4">
    <name type="scientific">Apium graveolens</name>
    <name type="common">Celery</name>
    <dbReference type="NCBI Taxonomy" id="4045"/>
    <lineage>
        <taxon>Eukaryota</taxon>
        <taxon>Viridiplantae</taxon>
        <taxon>Streptophyta</taxon>
        <taxon>Embryophyta</taxon>
        <taxon>Tracheophyta</taxon>
        <taxon>Spermatophyta</taxon>
        <taxon>Magnoliopsida</taxon>
        <taxon>eudicotyledons</taxon>
        <taxon>Gunneridae</taxon>
        <taxon>Pentapetalae</taxon>
        <taxon>asterids</taxon>
        <taxon>campanulids</taxon>
        <taxon>Apiales</taxon>
        <taxon>Apiaceae</taxon>
        <taxon>Apioideae</taxon>
        <taxon>apioid superclade</taxon>
        <taxon>Apieae</taxon>
        <taxon>Apium</taxon>
    </lineage>
</organism>
<dbReference type="Pfam" id="PF05678">
    <property type="entry name" value="VQ"/>
    <property type="match status" value="1"/>
</dbReference>
<evidence type="ECO:0000256" key="1">
    <source>
        <dbReference type="SAM" id="MobiDB-lite"/>
    </source>
</evidence>
<evidence type="ECO:0000313" key="3">
    <source>
        <dbReference type="EMBL" id="KAF1002907.1"/>
    </source>
</evidence>
<dbReference type="PANTHER" id="PTHR33179:SF29">
    <property type="entry name" value="OS06G0666400 PROTEIN"/>
    <property type="match status" value="1"/>
</dbReference>
<comment type="caution">
    <text evidence="3">The sequence shown here is derived from an EMBL/GenBank/DDBJ whole genome shotgun (WGS) entry which is preliminary data.</text>
</comment>
<sequence length="221" mass="23988">MSNTMSNPSESWAQYYQHNAPAKPAGLFISNQVSDATTVTTNTISSASGGGLSPEGRVSKPVRKRSRASRRTPTTLLNTDTANFRAMVQQFTGGSLTPFPSTGSSTSSYPIGTNFSLGIGTGQQYANPNAVMVPRPGYNNLLQVQQQLQQQQQQQQQHQFMFSKNDDDHHAYLRGIERSTIPQMDAPGGSGFRMDGVSSSVPPIMRSSSSSQNLSEDNYML</sequence>
<proteinExistence type="predicted"/>
<feature type="domain" description="VQ" evidence="2">
    <location>
        <begin position="72"/>
        <end position="93"/>
    </location>
</feature>
<dbReference type="AlphaFoldDB" id="A0A6L5BDL1"/>
<feature type="compositionally biased region" description="Basic residues" evidence="1">
    <location>
        <begin position="60"/>
        <end position="70"/>
    </location>
</feature>
<evidence type="ECO:0000313" key="4">
    <source>
        <dbReference type="Proteomes" id="UP000593563"/>
    </source>
</evidence>
<protein>
    <recommendedName>
        <fullName evidence="2">VQ domain-containing protein</fullName>
    </recommendedName>
</protein>
<keyword evidence="4" id="KW-1185">Reference proteome</keyword>
<feature type="compositionally biased region" description="Low complexity" evidence="1">
    <location>
        <begin position="197"/>
        <end position="211"/>
    </location>
</feature>
<reference evidence="3" key="1">
    <citation type="submission" date="2020-01" db="EMBL/GenBank/DDBJ databases">
        <title>The Celery Genome Sequence Reveals Sequential Paleo-tetraploidization, Resistance Gene Elimination, Karyotype Evolution, and Functional Innovation in Apiales.</title>
        <authorList>
            <person name="Song X."/>
        </authorList>
    </citation>
    <scope>NUCLEOTIDE SEQUENCE</scope>
    <source>
        <tissue evidence="3">Leaf</tissue>
    </source>
</reference>
<dbReference type="InterPro" id="IPR039609">
    <property type="entry name" value="VQ_15/22"/>
</dbReference>
<name>A0A6L5BDL1_APIGR</name>
<accession>A0A6L5BDL1</accession>
<dbReference type="EMBL" id="WRXP01000209">
    <property type="protein sequence ID" value="KAF1002907.1"/>
    <property type="molecule type" value="Genomic_DNA"/>
</dbReference>